<comment type="caution">
    <text evidence="1">The sequence shown here is derived from an EMBL/GenBank/DDBJ whole genome shotgun (WGS) entry which is preliminary data.</text>
</comment>
<keyword evidence="2" id="KW-1185">Reference proteome</keyword>
<dbReference type="OrthoDB" id="3529580at2759"/>
<accession>A0A4Z1JWK5</accession>
<sequence>MLRRYISQGNLVSGRQLDHLEEMHGINDTKQTKRPKKIQFPSIFQRLKNAISWNGRHGRQLWKEYPAEPVLNQSTMRALLKVEGDLLRVVFPEDNVPARSQHPKSQAAASTLRPKISPTTQSDIAYEHKVFGPSIAQEKADASAVCRVKLLTANSCDPFTYIKSHEIEDKRPELVGDKLVS</sequence>
<dbReference type="Proteomes" id="UP000297229">
    <property type="component" value="Unassembled WGS sequence"/>
</dbReference>
<reference evidence="1 2" key="1">
    <citation type="submission" date="2017-12" db="EMBL/GenBank/DDBJ databases">
        <title>Comparative genomics of Botrytis spp.</title>
        <authorList>
            <person name="Valero-Jimenez C.A."/>
            <person name="Tapia P."/>
            <person name="Veloso J."/>
            <person name="Silva-Moreno E."/>
            <person name="Staats M."/>
            <person name="Valdes J.H."/>
            <person name="Van Kan J.A.L."/>
        </authorList>
    </citation>
    <scope>NUCLEOTIDE SEQUENCE [LARGE SCALE GENOMIC DNA]</scope>
    <source>
        <strain evidence="1 2">Be9601</strain>
    </source>
</reference>
<dbReference type="EMBL" id="PQXM01000350">
    <property type="protein sequence ID" value="TGO73543.1"/>
    <property type="molecule type" value="Genomic_DNA"/>
</dbReference>
<evidence type="ECO:0000313" key="2">
    <source>
        <dbReference type="Proteomes" id="UP000297229"/>
    </source>
</evidence>
<name>A0A4Z1JWK5_9HELO</name>
<evidence type="ECO:0000313" key="1">
    <source>
        <dbReference type="EMBL" id="TGO73543.1"/>
    </source>
</evidence>
<gene>
    <name evidence="1" type="ORF">BELL_0352g00040</name>
</gene>
<proteinExistence type="predicted"/>
<protein>
    <submittedName>
        <fullName evidence="1">Uncharacterized protein</fullName>
    </submittedName>
</protein>
<dbReference type="AlphaFoldDB" id="A0A4Z1JWK5"/>
<organism evidence="1 2">
    <name type="scientific">Botrytis elliptica</name>
    <dbReference type="NCBI Taxonomy" id="278938"/>
    <lineage>
        <taxon>Eukaryota</taxon>
        <taxon>Fungi</taxon>
        <taxon>Dikarya</taxon>
        <taxon>Ascomycota</taxon>
        <taxon>Pezizomycotina</taxon>
        <taxon>Leotiomycetes</taxon>
        <taxon>Helotiales</taxon>
        <taxon>Sclerotiniaceae</taxon>
        <taxon>Botrytis</taxon>
    </lineage>
</organism>